<dbReference type="GO" id="GO:0003677">
    <property type="term" value="F:DNA binding"/>
    <property type="evidence" value="ECO:0007669"/>
    <property type="project" value="UniProtKB-KW"/>
</dbReference>
<evidence type="ECO:0000313" key="6">
    <source>
        <dbReference type="EMBL" id="TBL75626.1"/>
    </source>
</evidence>
<dbReference type="PANTHER" id="PTHR30514">
    <property type="entry name" value="GLUCOKINASE"/>
    <property type="match status" value="1"/>
</dbReference>
<keyword evidence="2" id="KW-0238">DNA-binding</keyword>
<comment type="caution">
    <text evidence="6">The sequence shown here is derived from an EMBL/GenBank/DDBJ whole genome shotgun (WGS) entry which is preliminary data.</text>
</comment>
<dbReference type="InterPro" id="IPR000281">
    <property type="entry name" value="HTH_RpiR"/>
</dbReference>
<dbReference type="Pfam" id="PF01380">
    <property type="entry name" value="SIS"/>
    <property type="match status" value="1"/>
</dbReference>
<sequence length="294" mass="32477">MEETAAGSNTFVRLREIMDDLTSAEKKAAEYISQNIDDVIRLSITELAQKSDSSESTIVRLCKKLKLKGYQELRVLLAQEAVSPVKKIHEKVILTDTEEETMRKVFQAAVQALNDTESVLSSEQLIKAVTYISQAESISFFGIGASGVIAQDAYYRFSKLGTSCCAATDGHSQLNKAILLGEQDVVVGISHSGRTRDVIMALDVAKKQGARTIAITQFGQSPIMDVADVVLFTSSRETAFRTEAMASRIAQTAILDSIFVSVSLTRYEKVIQNYDRAREMSGVMRINHIRDLHK</sequence>
<keyword evidence="7" id="KW-1185">Reference proteome</keyword>
<dbReference type="Pfam" id="PF01418">
    <property type="entry name" value="HTH_6"/>
    <property type="match status" value="1"/>
</dbReference>
<dbReference type="PANTHER" id="PTHR30514:SF1">
    <property type="entry name" value="HTH-TYPE TRANSCRIPTIONAL REGULATOR HEXR-RELATED"/>
    <property type="match status" value="1"/>
</dbReference>
<dbReference type="RefSeq" id="WP_131015537.1">
    <property type="nucleotide sequence ID" value="NZ_SIRE01000016.1"/>
</dbReference>
<evidence type="ECO:0000256" key="3">
    <source>
        <dbReference type="ARBA" id="ARBA00023163"/>
    </source>
</evidence>
<evidence type="ECO:0000313" key="7">
    <source>
        <dbReference type="Proteomes" id="UP000293142"/>
    </source>
</evidence>
<dbReference type="GO" id="GO:0003700">
    <property type="term" value="F:DNA-binding transcription factor activity"/>
    <property type="evidence" value="ECO:0007669"/>
    <property type="project" value="InterPro"/>
</dbReference>
<dbReference type="GO" id="GO:1901135">
    <property type="term" value="P:carbohydrate derivative metabolic process"/>
    <property type="evidence" value="ECO:0007669"/>
    <property type="project" value="InterPro"/>
</dbReference>
<dbReference type="InterPro" id="IPR001347">
    <property type="entry name" value="SIS_dom"/>
</dbReference>
<dbReference type="InterPro" id="IPR009057">
    <property type="entry name" value="Homeodomain-like_sf"/>
</dbReference>
<accession>A0A4Q9DL18</accession>
<evidence type="ECO:0000259" key="4">
    <source>
        <dbReference type="PROSITE" id="PS51071"/>
    </source>
</evidence>
<dbReference type="GO" id="GO:0097367">
    <property type="term" value="F:carbohydrate derivative binding"/>
    <property type="evidence" value="ECO:0007669"/>
    <property type="project" value="InterPro"/>
</dbReference>
<dbReference type="EMBL" id="SIRE01000016">
    <property type="protein sequence ID" value="TBL75626.1"/>
    <property type="molecule type" value="Genomic_DNA"/>
</dbReference>
<dbReference type="InterPro" id="IPR035472">
    <property type="entry name" value="RpiR-like_SIS"/>
</dbReference>
<evidence type="ECO:0000256" key="2">
    <source>
        <dbReference type="ARBA" id="ARBA00023125"/>
    </source>
</evidence>
<dbReference type="AlphaFoldDB" id="A0A4Q9DL18"/>
<dbReference type="CDD" id="cd05013">
    <property type="entry name" value="SIS_RpiR"/>
    <property type="match status" value="1"/>
</dbReference>
<dbReference type="InterPro" id="IPR036388">
    <property type="entry name" value="WH-like_DNA-bd_sf"/>
</dbReference>
<dbReference type="InterPro" id="IPR047640">
    <property type="entry name" value="RpiR-like"/>
</dbReference>
<gene>
    <name evidence="6" type="ORF">EYB31_21760</name>
</gene>
<reference evidence="6 7" key="1">
    <citation type="submission" date="2019-02" db="EMBL/GenBank/DDBJ databases">
        <title>Paenibacillus sp. nov., isolated from surface-sterilized tissue of Thalictrum simplex L.</title>
        <authorList>
            <person name="Tuo L."/>
        </authorList>
    </citation>
    <scope>NUCLEOTIDE SEQUENCE [LARGE SCALE GENOMIC DNA]</scope>
    <source>
        <strain evidence="6 7">N2SHLJ1</strain>
    </source>
</reference>
<dbReference type="PROSITE" id="PS51464">
    <property type="entry name" value="SIS"/>
    <property type="match status" value="1"/>
</dbReference>
<proteinExistence type="predicted"/>
<dbReference type="Gene3D" id="1.10.10.10">
    <property type="entry name" value="Winged helix-like DNA-binding domain superfamily/Winged helix DNA-binding domain"/>
    <property type="match status" value="1"/>
</dbReference>
<evidence type="ECO:0000259" key="5">
    <source>
        <dbReference type="PROSITE" id="PS51464"/>
    </source>
</evidence>
<dbReference type="InterPro" id="IPR046348">
    <property type="entry name" value="SIS_dom_sf"/>
</dbReference>
<keyword evidence="1" id="KW-0805">Transcription regulation</keyword>
<dbReference type="Proteomes" id="UP000293142">
    <property type="component" value="Unassembled WGS sequence"/>
</dbReference>
<dbReference type="SUPFAM" id="SSF53697">
    <property type="entry name" value="SIS domain"/>
    <property type="match status" value="1"/>
</dbReference>
<dbReference type="Gene3D" id="3.40.50.10490">
    <property type="entry name" value="Glucose-6-phosphate isomerase like protein, domain 1"/>
    <property type="match status" value="1"/>
</dbReference>
<organism evidence="6 7">
    <name type="scientific">Paenibacillus thalictri</name>
    <dbReference type="NCBI Taxonomy" id="2527873"/>
    <lineage>
        <taxon>Bacteria</taxon>
        <taxon>Bacillati</taxon>
        <taxon>Bacillota</taxon>
        <taxon>Bacilli</taxon>
        <taxon>Bacillales</taxon>
        <taxon>Paenibacillaceae</taxon>
        <taxon>Paenibacillus</taxon>
    </lineage>
</organism>
<feature type="domain" description="HTH rpiR-type" evidence="4">
    <location>
        <begin position="8"/>
        <end position="84"/>
    </location>
</feature>
<dbReference type="SUPFAM" id="SSF46689">
    <property type="entry name" value="Homeodomain-like"/>
    <property type="match status" value="1"/>
</dbReference>
<dbReference type="OrthoDB" id="3684496at2"/>
<feature type="domain" description="SIS" evidence="5">
    <location>
        <begin position="128"/>
        <end position="268"/>
    </location>
</feature>
<name>A0A4Q9DL18_9BACL</name>
<dbReference type="PROSITE" id="PS51071">
    <property type="entry name" value="HTH_RPIR"/>
    <property type="match status" value="1"/>
</dbReference>
<evidence type="ECO:0000256" key="1">
    <source>
        <dbReference type="ARBA" id="ARBA00023015"/>
    </source>
</evidence>
<protein>
    <submittedName>
        <fullName evidence="6">MurR/RpiR family transcriptional regulator</fullName>
    </submittedName>
</protein>
<keyword evidence="3" id="KW-0804">Transcription</keyword>